<dbReference type="WBParaSite" id="RSKR_0000682400.1">
    <property type="protein sequence ID" value="RSKR_0000682400.1"/>
    <property type="gene ID" value="RSKR_0000682400"/>
</dbReference>
<evidence type="ECO:0000313" key="2">
    <source>
        <dbReference type="WBParaSite" id="RSKR_0000682400.1"/>
    </source>
</evidence>
<protein>
    <submittedName>
        <fullName evidence="2">Conserved oligomeric Golgi complex subunit 4</fullName>
    </submittedName>
</protein>
<accession>A0AC35U2P8</accession>
<evidence type="ECO:0000313" key="1">
    <source>
        <dbReference type="Proteomes" id="UP000095286"/>
    </source>
</evidence>
<dbReference type="Proteomes" id="UP000095286">
    <property type="component" value="Unplaced"/>
</dbReference>
<proteinExistence type="predicted"/>
<reference evidence="2" key="1">
    <citation type="submission" date="2016-11" db="UniProtKB">
        <authorList>
            <consortium name="WormBaseParasite"/>
        </authorList>
    </citation>
    <scope>IDENTIFICATION</scope>
    <source>
        <strain evidence="2">KR3021</strain>
    </source>
</reference>
<name>A0AC35U2P8_9BILA</name>
<sequence length="721" mass="82495">MNRSKFGDGKETLSTAEIIAKIEDVIKNNQSSSIRLNSSLVKYLMRQNIEAYISIIDCDFFDDYIKALGPWLEELRQRKDNDAGGTILSLTSEEAVKVNEFKNLLDRLEKHSLAKECIANEYPFTLKKGSHSLFEYAENVKNLTIALDEIEGALPSKLMHEGLERSLKTFYNGEGTIQVTKFMKYLTAAVEYHISCTNVDPHKNFGFHKSEVLFKCTQIMNAGILVEKVDNMFATVNSTFVNLIKGAMRYSFLDCYTVKKFEKQHAFTFAEGIPMRYKALFETYLRSNNESERVTIKINSLLKLLVKINRDFVDFFAVINSEEGEEGTNFCKFFGSNGISDSILEAIGKDLTSFIKIFLRDTEKITGILEMTKVVTTELVNSGLLNGEDVKKQYGDITTLLTTKVCGSIMATVDESCKTDLIKFCQIGVPEEMALLGSSEYREYTKKKIVRTDFKKIALEDLDLEVHPNMRMVNSIVSVAARVLVKFMIQLLEMKSDKTNLYNKDIVESSFLNIVSGFVLKVEEEYAEKLDESFEMALALFNSCHYIINRMVIYLNFSDNNELHVESLTITARLRKFAEHSLESHLMALKIKLVSLLSNGDAFHQDFACDTNDAFNIFYDEFKHISETINNSMAQHFKETILSDILDYVLDEMVVYFKSLESNQNEYFYYNVKKNIKDFMVEMDCLLSINDGSLKKYVPEHHAELERLSIDIGKEKENNAE</sequence>
<organism evidence="1 2">
    <name type="scientific">Rhabditophanes sp. KR3021</name>
    <dbReference type="NCBI Taxonomy" id="114890"/>
    <lineage>
        <taxon>Eukaryota</taxon>
        <taxon>Metazoa</taxon>
        <taxon>Ecdysozoa</taxon>
        <taxon>Nematoda</taxon>
        <taxon>Chromadorea</taxon>
        <taxon>Rhabditida</taxon>
        <taxon>Tylenchina</taxon>
        <taxon>Panagrolaimomorpha</taxon>
        <taxon>Strongyloidoidea</taxon>
        <taxon>Alloionematidae</taxon>
        <taxon>Rhabditophanes</taxon>
    </lineage>
</organism>